<proteinExistence type="predicted"/>
<comment type="caution">
    <text evidence="3">The sequence shown here is derived from an EMBL/GenBank/DDBJ whole genome shotgun (WGS) entry which is preliminary data.</text>
</comment>
<feature type="domain" description="Uncharacterised" evidence="2">
    <location>
        <begin position="2"/>
        <end position="144"/>
    </location>
</feature>
<sequence>MDATLKTVLYALMKARSYMLPPGVPPEDQARDSAAWNTVVFYAALFSHLSALSALRVELEDGEIWTPFDGMPESAYRFRFVPPGLEGADTCLGAMFAARVLPEGVFRWLKLHTPALDILLLWVGGHRAQCGVINAIVSDAIAEVIGPVAVVPVMPAAGVATAPLVSAVTLPGVTSAPVAAAPIKPPVAAVPVLASALAVPPQPETEATAPADSEVTHSVPETHVSEDEDNTDWEDVAAFLGYEETLPGIRRREGKLYRCRLYDGAGGGFSNLSGYFIDAGKVYVQNPVPADNPLMVVPKRKQTTFHAGEK</sequence>
<dbReference type="Pfam" id="PF07514">
    <property type="entry name" value="TraI_2"/>
    <property type="match status" value="1"/>
</dbReference>
<reference evidence="3 4" key="1">
    <citation type="submission" date="2016-07" db="EMBL/GenBank/DDBJ databases">
        <authorList>
            <person name="Yuval B."/>
        </authorList>
    </citation>
    <scope>NUCLEOTIDE SEQUENCE [LARGE SCALE GENOMIC DNA]</scope>
    <source>
        <strain evidence="3 4">IL</strain>
    </source>
</reference>
<evidence type="ECO:0000313" key="3">
    <source>
        <dbReference type="EMBL" id="OFC63533.1"/>
    </source>
</evidence>
<name>A0A1E7Z460_9GAMM</name>
<dbReference type="InterPro" id="IPR011119">
    <property type="entry name" value="Unchr_helicase_relaxase_TraI"/>
</dbReference>
<evidence type="ECO:0000259" key="2">
    <source>
        <dbReference type="Pfam" id="PF07514"/>
    </source>
</evidence>
<feature type="compositionally biased region" description="Low complexity" evidence="1">
    <location>
        <begin position="201"/>
        <end position="211"/>
    </location>
</feature>
<dbReference type="Gene3D" id="2.40.10.200">
    <property type="entry name" value="STY4665 C-terminal domain-like"/>
    <property type="match status" value="1"/>
</dbReference>
<accession>A0A1E7Z460</accession>
<evidence type="ECO:0000256" key="1">
    <source>
        <dbReference type="SAM" id="MobiDB-lite"/>
    </source>
</evidence>
<dbReference type="Proteomes" id="UP000243534">
    <property type="component" value="Unassembled WGS sequence"/>
</dbReference>
<dbReference type="Gene3D" id="1.10.3210.40">
    <property type="match status" value="1"/>
</dbReference>
<dbReference type="EMBL" id="MAYS01000069">
    <property type="protein sequence ID" value="OFC63533.1"/>
    <property type="molecule type" value="Genomic_DNA"/>
</dbReference>
<protein>
    <recommendedName>
        <fullName evidence="2">Uncharacterized domain-containing protein</fullName>
    </recommendedName>
</protein>
<organism evidence="3 4">
    <name type="scientific">Candidatus Erwinia dacicola</name>
    <dbReference type="NCBI Taxonomy" id="252393"/>
    <lineage>
        <taxon>Bacteria</taxon>
        <taxon>Pseudomonadati</taxon>
        <taxon>Pseudomonadota</taxon>
        <taxon>Gammaproteobacteria</taxon>
        <taxon>Enterobacterales</taxon>
        <taxon>Erwiniaceae</taxon>
        <taxon>Erwinia</taxon>
    </lineage>
</organism>
<dbReference type="AlphaFoldDB" id="A0A1E7Z460"/>
<evidence type="ECO:0000313" key="4">
    <source>
        <dbReference type="Proteomes" id="UP000243534"/>
    </source>
</evidence>
<feature type="region of interest" description="Disordered" evidence="1">
    <location>
        <begin position="201"/>
        <end position="229"/>
    </location>
</feature>
<gene>
    <name evidence="3" type="ORF">BBW68_04930</name>
</gene>